<dbReference type="EMBL" id="MU864005">
    <property type="protein sequence ID" value="KAK4195720.1"/>
    <property type="molecule type" value="Genomic_DNA"/>
</dbReference>
<evidence type="ECO:0000256" key="1">
    <source>
        <dbReference type="SAM" id="SignalP"/>
    </source>
</evidence>
<reference evidence="2" key="1">
    <citation type="journal article" date="2023" name="Mol. Phylogenet. Evol.">
        <title>Genome-scale phylogeny and comparative genomics of the fungal order Sordariales.</title>
        <authorList>
            <person name="Hensen N."/>
            <person name="Bonometti L."/>
            <person name="Westerberg I."/>
            <person name="Brannstrom I.O."/>
            <person name="Guillou S."/>
            <person name="Cros-Aarteil S."/>
            <person name="Calhoun S."/>
            <person name="Haridas S."/>
            <person name="Kuo A."/>
            <person name="Mondo S."/>
            <person name="Pangilinan J."/>
            <person name="Riley R."/>
            <person name="LaButti K."/>
            <person name="Andreopoulos B."/>
            <person name="Lipzen A."/>
            <person name="Chen C."/>
            <person name="Yan M."/>
            <person name="Daum C."/>
            <person name="Ng V."/>
            <person name="Clum A."/>
            <person name="Steindorff A."/>
            <person name="Ohm R.A."/>
            <person name="Martin F."/>
            <person name="Silar P."/>
            <person name="Natvig D.O."/>
            <person name="Lalanne C."/>
            <person name="Gautier V."/>
            <person name="Ament-Velasquez S.L."/>
            <person name="Kruys A."/>
            <person name="Hutchinson M.I."/>
            <person name="Powell A.J."/>
            <person name="Barry K."/>
            <person name="Miller A.N."/>
            <person name="Grigoriev I.V."/>
            <person name="Debuchy R."/>
            <person name="Gladieux P."/>
            <person name="Hiltunen Thoren M."/>
            <person name="Johannesson H."/>
        </authorList>
    </citation>
    <scope>NUCLEOTIDE SEQUENCE</scope>
    <source>
        <strain evidence="2">CBS 315.58</strain>
    </source>
</reference>
<gene>
    <name evidence="2" type="ORF">QBC40DRAFT_315603</name>
</gene>
<feature type="signal peptide" evidence="1">
    <location>
        <begin position="1"/>
        <end position="19"/>
    </location>
</feature>
<organism evidence="2 3">
    <name type="scientific">Triangularia verruculosa</name>
    <dbReference type="NCBI Taxonomy" id="2587418"/>
    <lineage>
        <taxon>Eukaryota</taxon>
        <taxon>Fungi</taxon>
        <taxon>Dikarya</taxon>
        <taxon>Ascomycota</taxon>
        <taxon>Pezizomycotina</taxon>
        <taxon>Sordariomycetes</taxon>
        <taxon>Sordariomycetidae</taxon>
        <taxon>Sordariales</taxon>
        <taxon>Podosporaceae</taxon>
        <taxon>Triangularia</taxon>
    </lineage>
</organism>
<accession>A0AAN6X829</accession>
<name>A0AAN6X829_9PEZI</name>
<dbReference type="PANTHER" id="PTHR35605:SF1">
    <property type="entry name" value="ECP2 EFFECTOR PROTEIN DOMAIN-CONTAINING PROTEIN-RELATED"/>
    <property type="match status" value="1"/>
</dbReference>
<feature type="chain" id="PRO_5043025539" description="Secreted protein" evidence="1">
    <location>
        <begin position="20"/>
        <end position="211"/>
    </location>
</feature>
<protein>
    <recommendedName>
        <fullName evidence="4">Secreted protein</fullName>
    </recommendedName>
</protein>
<sequence>MMLTSLVSGMLLAAVSVHAIPASFDGMTISDITWTGQVVENGPMVNFSGPSLYAIEQSIAAVYPGFTWASAPRSIDQDAATADLHSSDDSTDIPTPSLLKCWEGGAGDADSVHINEGVNYLQSVPGWCNNGPGPNNCGQISCSYNSAIMWCNHNPYPYKTLCQDFAKYARAVMTGCHYTTRESAHYNVWTRGTQNDELGFSVIAAKPNQDC</sequence>
<dbReference type="AlphaFoldDB" id="A0AAN6X829"/>
<proteinExistence type="predicted"/>
<dbReference type="PANTHER" id="PTHR35605">
    <property type="entry name" value="ECP2 EFFECTOR PROTEIN DOMAIN-CONTAINING PROTEIN-RELATED"/>
    <property type="match status" value="1"/>
</dbReference>
<evidence type="ECO:0000313" key="3">
    <source>
        <dbReference type="Proteomes" id="UP001303160"/>
    </source>
</evidence>
<keyword evidence="1" id="KW-0732">Signal</keyword>
<evidence type="ECO:0008006" key="4">
    <source>
        <dbReference type="Google" id="ProtNLM"/>
    </source>
</evidence>
<keyword evidence="3" id="KW-1185">Reference proteome</keyword>
<evidence type="ECO:0000313" key="2">
    <source>
        <dbReference type="EMBL" id="KAK4195720.1"/>
    </source>
</evidence>
<comment type="caution">
    <text evidence="2">The sequence shown here is derived from an EMBL/GenBank/DDBJ whole genome shotgun (WGS) entry which is preliminary data.</text>
</comment>
<dbReference type="Proteomes" id="UP001303160">
    <property type="component" value="Unassembled WGS sequence"/>
</dbReference>
<reference evidence="2" key="2">
    <citation type="submission" date="2023-05" db="EMBL/GenBank/DDBJ databases">
        <authorList>
            <consortium name="Lawrence Berkeley National Laboratory"/>
            <person name="Steindorff A."/>
            <person name="Hensen N."/>
            <person name="Bonometti L."/>
            <person name="Westerberg I."/>
            <person name="Brannstrom I.O."/>
            <person name="Guillou S."/>
            <person name="Cros-Aarteil S."/>
            <person name="Calhoun S."/>
            <person name="Haridas S."/>
            <person name="Kuo A."/>
            <person name="Mondo S."/>
            <person name="Pangilinan J."/>
            <person name="Riley R."/>
            <person name="Labutti K."/>
            <person name="Andreopoulos B."/>
            <person name="Lipzen A."/>
            <person name="Chen C."/>
            <person name="Yanf M."/>
            <person name="Daum C."/>
            <person name="Ng V."/>
            <person name="Clum A."/>
            <person name="Ohm R."/>
            <person name="Martin F."/>
            <person name="Silar P."/>
            <person name="Natvig D."/>
            <person name="Lalanne C."/>
            <person name="Gautier V."/>
            <person name="Ament-Velasquez S.L."/>
            <person name="Kruys A."/>
            <person name="Hutchinson M.I."/>
            <person name="Powell A.J."/>
            <person name="Barry K."/>
            <person name="Miller A.N."/>
            <person name="Grigoriev I.V."/>
            <person name="Debuchy R."/>
            <person name="Gladieux P."/>
            <person name="Thoren M.H."/>
            <person name="Johannesson H."/>
        </authorList>
    </citation>
    <scope>NUCLEOTIDE SEQUENCE</scope>
    <source>
        <strain evidence="2">CBS 315.58</strain>
    </source>
</reference>